<dbReference type="Proteomes" id="UP000676310">
    <property type="component" value="Unassembled WGS sequence"/>
</dbReference>
<accession>A0A8J2I6Z0</accession>
<sequence length="632" mass="69774">MSGLYLFKAAHAPQIACLLRLSPRKADSERTYDISPSSDINRTLTDTWHSEQSSTLSLLPTYTPKIRHWKPRLPTKLHKENIKRPINMGLLPVTTATLLLQAAELFVASGLLTVWTWTTYNLAYGASAKRDQRRWEQVKTAISSFTAGRLLEGTLMILLVICLGVAGFYTTIVLAGLDITRDFSFQKEFTLTGQLGPYDFLSSDLNSSLWSLTSEGLAREDFRVSLAGLGAWNLGDLPATRVPLNGYVLVNDSAGTTWTADGHLVGDCNEVRGITYRQVGDWDIVTGTNCSEPPDPRARTSVTGGWFATKDMGNVYYSRDLFPDVTTPLAELKQDAMYEYRSVLVSEQPINEIMEHRMTLLYATEVGEGAVEQTSFREEAAQALLEARPGDLLVRRSANVTDGTVLEEALVLLLGREDTPTITGWNMTRSAAHYKSDTARNRFAELKWFSAGRVKGGDTTGMVTGTQPDIDADRRAMLRLLLEVQRTGVVIASKARLGYTESAIWIAFAIPLLLFLISAAWAASMPAFVTNSITENLFVCNNPEYDDCASNKKEKGWLSAERWASSDISASRDASHVMIRIGNKTLVPQVVESRFCDAGAETPLSRMSSAKAYCRSVIDRQEAVVRAGMTLN</sequence>
<feature type="transmembrane region" description="Helical" evidence="1">
    <location>
        <begin position="503"/>
        <end position="523"/>
    </location>
</feature>
<name>A0A8J2I6Z0_9PLEO</name>
<dbReference type="GeneID" id="67016809"/>
<keyword evidence="3" id="KW-1185">Reference proteome</keyword>
<proteinExistence type="predicted"/>
<comment type="caution">
    <text evidence="2">The sequence shown here is derived from an EMBL/GenBank/DDBJ whole genome shotgun (WGS) entry which is preliminary data.</text>
</comment>
<keyword evidence="1" id="KW-0472">Membrane</keyword>
<dbReference type="RefSeq" id="XP_043168623.1">
    <property type="nucleotide sequence ID" value="XM_043312688.1"/>
</dbReference>
<keyword evidence="1" id="KW-1133">Transmembrane helix</keyword>
<feature type="transmembrane region" description="Helical" evidence="1">
    <location>
        <begin position="155"/>
        <end position="177"/>
    </location>
</feature>
<reference evidence="2" key="1">
    <citation type="submission" date="2021-05" db="EMBL/GenBank/DDBJ databases">
        <authorList>
            <person name="Stam R."/>
        </authorList>
    </citation>
    <scope>NUCLEOTIDE SEQUENCE</scope>
    <source>
        <strain evidence="2">CS162</strain>
    </source>
</reference>
<evidence type="ECO:0000313" key="3">
    <source>
        <dbReference type="Proteomes" id="UP000676310"/>
    </source>
</evidence>
<evidence type="ECO:0000256" key="1">
    <source>
        <dbReference type="SAM" id="Phobius"/>
    </source>
</evidence>
<keyword evidence="1" id="KW-0812">Transmembrane</keyword>
<gene>
    <name evidence="2" type="ORF">ALTATR162_LOCUS5071</name>
</gene>
<protein>
    <submittedName>
        <fullName evidence="2">Uncharacterized protein</fullName>
    </submittedName>
</protein>
<evidence type="ECO:0000313" key="2">
    <source>
        <dbReference type="EMBL" id="CAG5158422.1"/>
    </source>
</evidence>
<dbReference type="AlphaFoldDB" id="A0A8J2I6Z0"/>
<organism evidence="2 3">
    <name type="scientific">Alternaria atra</name>
    <dbReference type="NCBI Taxonomy" id="119953"/>
    <lineage>
        <taxon>Eukaryota</taxon>
        <taxon>Fungi</taxon>
        <taxon>Dikarya</taxon>
        <taxon>Ascomycota</taxon>
        <taxon>Pezizomycotina</taxon>
        <taxon>Dothideomycetes</taxon>
        <taxon>Pleosporomycetidae</taxon>
        <taxon>Pleosporales</taxon>
        <taxon>Pleosporineae</taxon>
        <taxon>Pleosporaceae</taxon>
        <taxon>Alternaria</taxon>
        <taxon>Alternaria sect. Ulocladioides</taxon>
    </lineage>
</organism>
<dbReference type="EMBL" id="CAJRGZ010000019">
    <property type="protein sequence ID" value="CAG5158422.1"/>
    <property type="molecule type" value="Genomic_DNA"/>
</dbReference>